<dbReference type="RefSeq" id="XP_060676060.1">
    <property type="nucleotide sequence ID" value="XM_060820077.1"/>
</dbReference>
<dbReference type="PANTHER" id="PTHR24186">
    <property type="entry name" value="PROTEIN PHOSPHATASE 1 REGULATORY SUBUNIT"/>
    <property type="match status" value="1"/>
</dbReference>
<evidence type="ECO:0000256" key="6">
    <source>
        <dbReference type="ARBA" id="ARBA00023136"/>
    </source>
</evidence>
<name>A0ABM4AH58_ZIZJJ</name>
<dbReference type="PROSITE" id="PS50088">
    <property type="entry name" value="ANK_REPEAT"/>
    <property type="match status" value="4"/>
</dbReference>
<evidence type="ECO:0000256" key="1">
    <source>
        <dbReference type="ARBA" id="ARBA00004141"/>
    </source>
</evidence>
<evidence type="ECO:0000256" key="3">
    <source>
        <dbReference type="ARBA" id="ARBA00022737"/>
    </source>
</evidence>
<accession>A0ABM4AH58</accession>
<evidence type="ECO:0000313" key="11">
    <source>
        <dbReference type="Proteomes" id="UP001652623"/>
    </source>
</evidence>
<keyword evidence="11" id="KW-1185">Reference proteome</keyword>
<sequence>MDGELYYAAIDGLSDHNLFGDVDNIRSRGQNNTILHIAAKSGKLRRLEEDDYLLRFLYEQNNEGNTPLHIAAKLGHLDTVRILVEMAKKTDVEQSKSLLTLKNNKKDIALHEAIRYNHLEVVKLLIKEDPDLASIVNGEGDSPLFMAVDRRFDLVALHIQNNAPKCSRQGRNGMNVSHVYTIRSKRHDGFQALEKQQASELEQADDFGWTSLHYAAHIGNAVLVEQFLQKESKSLPFSKNKEGMSALHIAAKKGHDAVIRVLMKSCPEVCELLDNNGRTALHIAVESRKVMAVKFLLDQAMAFQDLIDLQDNKGNTALHVAATVGDFHILRILTNDSRIDKGATNKDKMTFVDIILSSKELQDTEILKIMVGLEIEIVLPPVDTRKTNKAESKENKKDEIQIEEDEAGCKQQINEAESKEKKEVEIQVEENKEAGRNQPEKMVMVSSDKKELSKNEGGFENMMNDFTNLNILVATIIATATFAAAFAMPGGYNNQGLPVLHRTKEFKRFLFYDQLALSLSTASLLLHFFLTLLGKIFTATLFPVALTGYLTGFALFAMVFAFDQGIKTVIPRTENHEYLKDVDIITTLIMFIGFYVFVFSSSLLLGNLYATARRFAPPKIVRSRFGLWS</sequence>
<evidence type="ECO:0000256" key="4">
    <source>
        <dbReference type="ARBA" id="ARBA00022989"/>
    </source>
</evidence>
<feature type="repeat" description="ANK" evidence="7">
    <location>
        <begin position="313"/>
        <end position="333"/>
    </location>
</feature>
<dbReference type="InterPro" id="IPR002110">
    <property type="entry name" value="Ankyrin_rpt"/>
</dbReference>
<evidence type="ECO:0000259" key="10">
    <source>
        <dbReference type="Pfam" id="PF13962"/>
    </source>
</evidence>
<feature type="repeat" description="ANK" evidence="7">
    <location>
        <begin position="63"/>
        <end position="95"/>
    </location>
</feature>
<evidence type="ECO:0000256" key="5">
    <source>
        <dbReference type="ARBA" id="ARBA00023043"/>
    </source>
</evidence>
<comment type="subcellular location">
    <subcellularLocation>
        <location evidence="1">Membrane</location>
        <topology evidence="1">Multi-pass membrane protein</topology>
    </subcellularLocation>
</comment>
<evidence type="ECO:0000313" key="12">
    <source>
        <dbReference type="RefSeq" id="XP_060676060.1"/>
    </source>
</evidence>
<evidence type="ECO:0000256" key="2">
    <source>
        <dbReference type="ARBA" id="ARBA00022692"/>
    </source>
</evidence>
<dbReference type="PROSITE" id="PS50297">
    <property type="entry name" value="ANK_REP_REGION"/>
    <property type="match status" value="4"/>
</dbReference>
<keyword evidence="6 9" id="KW-0472">Membrane</keyword>
<evidence type="ECO:0000256" key="9">
    <source>
        <dbReference type="SAM" id="Phobius"/>
    </source>
</evidence>
<dbReference type="SMART" id="SM00248">
    <property type="entry name" value="ANK"/>
    <property type="match status" value="8"/>
</dbReference>
<feature type="repeat" description="ANK" evidence="7">
    <location>
        <begin position="276"/>
        <end position="298"/>
    </location>
</feature>
<feature type="transmembrane region" description="Helical" evidence="9">
    <location>
        <begin position="509"/>
        <end position="530"/>
    </location>
</feature>
<evidence type="ECO:0000256" key="7">
    <source>
        <dbReference type="PROSITE-ProRule" id="PRU00023"/>
    </source>
</evidence>
<keyword evidence="2 9" id="KW-0812">Transmembrane</keyword>
<dbReference type="PANTHER" id="PTHR24186:SF50">
    <property type="entry name" value="ANKYRIN REPEAT-CONTAINING PROTEIN ITN1-LIKE ISOFORM X1"/>
    <property type="match status" value="1"/>
</dbReference>
<dbReference type="Pfam" id="PF13962">
    <property type="entry name" value="PGG"/>
    <property type="match status" value="1"/>
</dbReference>
<keyword evidence="5 7" id="KW-0040">ANK repeat</keyword>
<dbReference type="InterPro" id="IPR026961">
    <property type="entry name" value="PGG_dom"/>
</dbReference>
<organism evidence="11 12">
    <name type="scientific">Ziziphus jujuba</name>
    <name type="common">Chinese jujube</name>
    <name type="synonym">Ziziphus sativa</name>
    <dbReference type="NCBI Taxonomy" id="326968"/>
    <lineage>
        <taxon>Eukaryota</taxon>
        <taxon>Viridiplantae</taxon>
        <taxon>Streptophyta</taxon>
        <taxon>Embryophyta</taxon>
        <taxon>Tracheophyta</taxon>
        <taxon>Spermatophyta</taxon>
        <taxon>Magnoliopsida</taxon>
        <taxon>eudicotyledons</taxon>
        <taxon>Gunneridae</taxon>
        <taxon>Pentapetalae</taxon>
        <taxon>rosids</taxon>
        <taxon>fabids</taxon>
        <taxon>Rosales</taxon>
        <taxon>Rhamnaceae</taxon>
        <taxon>Paliureae</taxon>
        <taxon>Ziziphus</taxon>
    </lineage>
</organism>
<evidence type="ECO:0000256" key="8">
    <source>
        <dbReference type="SAM" id="MobiDB-lite"/>
    </source>
</evidence>
<feature type="region of interest" description="Disordered" evidence="8">
    <location>
        <begin position="386"/>
        <end position="405"/>
    </location>
</feature>
<feature type="transmembrane region" description="Helical" evidence="9">
    <location>
        <begin position="469"/>
        <end position="488"/>
    </location>
</feature>
<protein>
    <submittedName>
        <fullName evidence="12">Ankyrin repeat-containing protein NPR4-like</fullName>
    </submittedName>
</protein>
<feature type="repeat" description="ANK" evidence="7">
    <location>
        <begin position="242"/>
        <end position="264"/>
    </location>
</feature>
<gene>
    <name evidence="12" type="primary">LOC107403756</name>
</gene>
<dbReference type="SUPFAM" id="SSF48403">
    <property type="entry name" value="Ankyrin repeat"/>
    <property type="match status" value="1"/>
</dbReference>
<reference evidence="12" key="1">
    <citation type="submission" date="2025-08" db="UniProtKB">
        <authorList>
            <consortium name="RefSeq"/>
        </authorList>
    </citation>
    <scope>IDENTIFICATION</scope>
    <source>
        <tissue evidence="12">Seedling</tissue>
    </source>
</reference>
<feature type="transmembrane region" description="Helical" evidence="9">
    <location>
        <begin position="536"/>
        <end position="562"/>
    </location>
</feature>
<feature type="compositionally biased region" description="Basic and acidic residues" evidence="8">
    <location>
        <begin position="386"/>
        <end position="400"/>
    </location>
</feature>
<dbReference type="Pfam" id="PF12796">
    <property type="entry name" value="Ank_2"/>
    <property type="match status" value="4"/>
</dbReference>
<feature type="domain" description="PGG" evidence="10">
    <location>
        <begin position="463"/>
        <end position="566"/>
    </location>
</feature>
<keyword evidence="4 9" id="KW-1133">Transmembrane helix</keyword>
<feature type="transmembrane region" description="Helical" evidence="9">
    <location>
        <begin position="582"/>
        <end position="605"/>
    </location>
</feature>
<dbReference type="GeneID" id="107403756"/>
<keyword evidence="3" id="KW-0677">Repeat</keyword>
<dbReference type="Gene3D" id="1.25.40.20">
    <property type="entry name" value="Ankyrin repeat-containing domain"/>
    <property type="match status" value="2"/>
</dbReference>
<dbReference type="Proteomes" id="UP001652623">
    <property type="component" value="Chromosome 8"/>
</dbReference>
<proteinExistence type="predicted"/>
<dbReference type="InterPro" id="IPR036770">
    <property type="entry name" value="Ankyrin_rpt-contain_sf"/>
</dbReference>